<dbReference type="PROSITE" id="PS51007">
    <property type="entry name" value="CYTC"/>
    <property type="match status" value="1"/>
</dbReference>
<name>A0ABT6F8V4_9BACT</name>
<dbReference type="SUPFAM" id="SSF46626">
    <property type="entry name" value="Cytochrome c"/>
    <property type="match status" value="1"/>
</dbReference>
<evidence type="ECO:0000256" key="2">
    <source>
        <dbReference type="ARBA" id="ARBA00022617"/>
    </source>
</evidence>
<dbReference type="NCBIfam" id="TIGR02603">
    <property type="entry name" value="CxxCH_TIGR02603"/>
    <property type="match status" value="1"/>
</dbReference>
<keyword evidence="1" id="KW-0813">Transport</keyword>
<dbReference type="RefSeq" id="WP_277860375.1">
    <property type="nucleotide sequence ID" value="NZ_JARRAG010000002.1"/>
</dbReference>
<dbReference type="Pfam" id="PF00127">
    <property type="entry name" value="Copper-bind"/>
    <property type="match status" value="1"/>
</dbReference>
<keyword evidence="5 7" id="KW-0408">Iron</keyword>
<dbReference type="InterPro" id="IPR013427">
    <property type="entry name" value="Haem-bd_dom_put"/>
</dbReference>
<reference evidence="10 11" key="1">
    <citation type="submission" date="2023-03" db="EMBL/GenBank/DDBJ databases">
        <title>Paludisphaera mucosa sp. nov. a novel planctomycete from northern fen.</title>
        <authorList>
            <person name="Ivanova A."/>
        </authorList>
    </citation>
    <scope>NUCLEOTIDE SEQUENCE [LARGE SCALE GENOMIC DNA]</scope>
    <source>
        <strain evidence="10 11">Pla2</strain>
    </source>
</reference>
<dbReference type="Gene3D" id="3.20.20.150">
    <property type="entry name" value="Divalent-metal-dependent TIM barrel enzymes"/>
    <property type="match status" value="1"/>
</dbReference>
<dbReference type="InterPro" id="IPR009056">
    <property type="entry name" value="Cyt_c-like_dom"/>
</dbReference>
<proteinExistence type="predicted"/>
<dbReference type="InterPro" id="IPR036237">
    <property type="entry name" value="Xyl_isomerase-like_sf"/>
</dbReference>
<dbReference type="PROSITE" id="PS00196">
    <property type="entry name" value="COPPER_BLUE"/>
    <property type="match status" value="1"/>
</dbReference>
<dbReference type="InterPro" id="IPR028871">
    <property type="entry name" value="BlueCu_1_BS"/>
</dbReference>
<keyword evidence="4" id="KW-0249">Electron transport</keyword>
<dbReference type="SUPFAM" id="SSF51658">
    <property type="entry name" value="Xylose isomerase-like"/>
    <property type="match status" value="1"/>
</dbReference>
<dbReference type="InterPro" id="IPR011042">
    <property type="entry name" value="6-blade_b-propeller_TolB-like"/>
</dbReference>
<dbReference type="InterPro" id="IPR046476">
    <property type="entry name" value="DUF6797"/>
</dbReference>
<evidence type="ECO:0000256" key="5">
    <source>
        <dbReference type="ARBA" id="ARBA00023004"/>
    </source>
</evidence>
<keyword evidence="11" id="KW-1185">Reference proteome</keyword>
<dbReference type="PANTHER" id="PTHR33546:SF1">
    <property type="entry name" value="LARGE, MULTIFUNCTIONAL SECRETED PROTEIN"/>
    <property type="match status" value="1"/>
</dbReference>
<dbReference type="Gene3D" id="2.60.40.420">
    <property type="entry name" value="Cupredoxins - blue copper proteins"/>
    <property type="match status" value="1"/>
</dbReference>
<dbReference type="SUPFAM" id="SSF49503">
    <property type="entry name" value="Cupredoxins"/>
    <property type="match status" value="1"/>
</dbReference>
<dbReference type="Gene3D" id="2.120.10.30">
    <property type="entry name" value="TolB, C-terminal domain"/>
    <property type="match status" value="1"/>
</dbReference>
<dbReference type="CDD" id="cd04233">
    <property type="entry name" value="Auracyanin"/>
    <property type="match status" value="1"/>
</dbReference>
<evidence type="ECO:0000259" key="9">
    <source>
        <dbReference type="PROSITE" id="PS51007"/>
    </source>
</evidence>
<dbReference type="InterPro" id="IPR036909">
    <property type="entry name" value="Cyt_c-like_dom_sf"/>
</dbReference>
<dbReference type="InterPro" id="IPR008972">
    <property type="entry name" value="Cupredoxin"/>
</dbReference>
<evidence type="ECO:0000256" key="7">
    <source>
        <dbReference type="PROSITE-ProRule" id="PRU00433"/>
    </source>
</evidence>
<evidence type="ECO:0000256" key="6">
    <source>
        <dbReference type="ARBA" id="ARBA00023008"/>
    </source>
</evidence>
<evidence type="ECO:0000256" key="1">
    <source>
        <dbReference type="ARBA" id="ARBA00022448"/>
    </source>
</evidence>
<evidence type="ECO:0000313" key="11">
    <source>
        <dbReference type="Proteomes" id="UP001216907"/>
    </source>
</evidence>
<keyword evidence="3 7" id="KW-0479">Metal-binding</keyword>
<feature type="region of interest" description="Disordered" evidence="8">
    <location>
        <begin position="318"/>
        <end position="349"/>
    </location>
</feature>
<comment type="caution">
    <text evidence="10">The sequence shown here is derived from an EMBL/GenBank/DDBJ whole genome shotgun (WGS) entry which is preliminary data.</text>
</comment>
<keyword evidence="2 7" id="KW-0349">Heme</keyword>
<protein>
    <submittedName>
        <fullName evidence="10">Plastocyanin/azurin family copper-binding protein</fullName>
    </submittedName>
</protein>
<feature type="compositionally biased region" description="Pro residues" evidence="8">
    <location>
        <begin position="325"/>
        <end position="341"/>
    </location>
</feature>
<sequence>MPKPPSPARRSRRIAWGLFLGLVSLLAADLIRAQVLRIEAGGSPPAEVPKDARADSSLFARENLTAWCIVPFDSKKRNPEERAAMLERLGFKHFAYDWRAEHVPTFDEEFEALKRHGVSLDAFWGPAELNDDSKRILDVLKRHNAKAQLWVLTDFGPDKATGAEQERRVTEGAARVKPLAQAAAEIGCTVALYNHGGWFGEPENQIAIIERLKKDGIANVGLVYNLHHGHPHVERLKPLLQTMMPYLLALNINGMDPGGDGGARKILPLGQGGLDLGLLKLIRESGYKGRIGILGHTQDDAEERLRDNLDGLDWLVPQLDGAAPGPKPTPRTPVPPPPAPTPAAAAAGLSPAQAQEVATVLDAARRDGDPARGAAVFTDVRFTCFSCHKVGDQGGTIGPELTALVKTMPPEDVVASVLWPRLKVKEGYEAFAFALDDGRLLQGYKVEETPTAIKVRDVALGDIVPVPKNAIEESKPLGTLMPEGLAATMSPRERSDLLSFLLKLGAEGTATPSLTLPAHAHAPAEFDYDQKPLRPEFYTSAADHVNRNRIFDFYAKEADFFRKQPSPPPLLPMYPGLDGGKQGHWGNQNESTWADGRWNESDLGTVLGGVFRVNGETIPKAVCLRLGEKGELSACFNPQTLNYEALWTGGFVRFSSVRHGFMEGLILDGKPLPKPAATAPSKPFVYKGYYRHGKRVIFSYTFDGEEWLDAPWADEKGGFVREAGPAATHRFRDLTRGGGAQWPQVLVTHGRPGQSRPFAIDTIEPPFENPWKALMFFSGLDFLADGTAMIATMEGDVWRVSGLDDGLANVSWKRFASGLHQPQGVVAADGKVYVLGRDQITELQDLDGDGEADFLRCVDNAYTTSPAGHDFICGLQRDAAGNFYTASGPQGVLRIPPDGGPPQVLATGFRNPDGLGLTRSGVLTVPQSEGEWVPTSQVCEIRPGRHYGYPGPKNDEPPALPLVYLPRGIDNSSSEQVEVTSDRWAPFQGNQIHLSFGAGGAFLLLRDEVDGQPQGAVSPIPGDFLSGIHRGRFSPRDGQLYVCGQAGWGTYTSLDGCFQRLRYTGDPVQAPRSIHAVENGVVLTFHQPVDPAVVGRPGACFAQAWNYRYSSGYGSLEYSTRHPGTPGHDVLPIRAAHVVGDGRTLFLEIPDIQPVDTLHLRLDVDAGPPQELFATVHKLAPPFTGFEGYKPTPKIVAAHPRLADMAALKFKRTPNPWATKIPRARTIEIAAGRNLTYTVPAIKVKAGEAVKLTFLNPDVVPHNWVLLRPGTLATVGDLVNKIIAEPDAAARNYIPKTEDVLVYVDVVDPGTEAAIYFKAPDSPGRYPYLCSFPGHWMVMNGVMTVE</sequence>
<keyword evidence="6" id="KW-0186">Copper</keyword>
<organism evidence="10 11">
    <name type="scientific">Paludisphaera mucosa</name>
    <dbReference type="NCBI Taxonomy" id="3030827"/>
    <lineage>
        <taxon>Bacteria</taxon>
        <taxon>Pseudomonadati</taxon>
        <taxon>Planctomycetota</taxon>
        <taxon>Planctomycetia</taxon>
        <taxon>Isosphaerales</taxon>
        <taxon>Isosphaeraceae</taxon>
        <taxon>Paludisphaera</taxon>
    </lineage>
</organism>
<evidence type="ECO:0000256" key="4">
    <source>
        <dbReference type="ARBA" id="ARBA00022982"/>
    </source>
</evidence>
<dbReference type="Pfam" id="PF20601">
    <property type="entry name" value="DUF6797"/>
    <property type="match status" value="1"/>
</dbReference>
<dbReference type="PANTHER" id="PTHR33546">
    <property type="entry name" value="LARGE, MULTIFUNCTIONAL SECRETED PROTEIN-RELATED"/>
    <property type="match status" value="1"/>
</dbReference>
<evidence type="ECO:0000313" key="10">
    <source>
        <dbReference type="EMBL" id="MDG3004013.1"/>
    </source>
</evidence>
<accession>A0ABT6F8V4</accession>
<feature type="domain" description="Cytochrome c" evidence="9">
    <location>
        <begin position="368"/>
        <end position="505"/>
    </location>
</feature>
<evidence type="ECO:0000256" key="3">
    <source>
        <dbReference type="ARBA" id="ARBA00022723"/>
    </source>
</evidence>
<gene>
    <name evidence="10" type="ORF">PZE19_09535</name>
</gene>
<dbReference type="EMBL" id="JARRAG010000002">
    <property type="protein sequence ID" value="MDG3004013.1"/>
    <property type="molecule type" value="Genomic_DNA"/>
</dbReference>
<dbReference type="Gene3D" id="1.10.760.10">
    <property type="entry name" value="Cytochrome c-like domain"/>
    <property type="match status" value="1"/>
</dbReference>
<dbReference type="SUPFAM" id="SSF63829">
    <property type="entry name" value="Calcium-dependent phosphotriesterase"/>
    <property type="match status" value="1"/>
</dbReference>
<dbReference type="Proteomes" id="UP001216907">
    <property type="component" value="Unassembled WGS sequence"/>
</dbReference>
<dbReference type="InterPro" id="IPR000923">
    <property type="entry name" value="BlueCu_1"/>
</dbReference>
<evidence type="ECO:0000256" key="8">
    <source>
        <dbReference type="SAM" id="MobiDB-lite"/>
    </source>
</evidence>